<dbReference type="OrthoDB" id="1749511at2759"/>
<comment type="caution">
    <text evidence="2">The sequence shown here is derived from an EMBL/GenBank/DDBJ whole genome shotgun (WGS) entry which is preliminary data.</text>
</comment>
<dbReference type="InterPro" id="IPR005162">
    <property type="entry name" value="Retrotrans_gag_dom"/>
</dbReference>
<feature type="domain" description="Retrotransposon gag" evidence="1">
    <location>
        <begin position="255"/>
        <end position="336"/>
    </location>
</feature>
<keyword evidence="3" id="KW-1185">Reference proteome</keyword>
<dbReference type="PANTHER" id="PTHR33223:SF3">
    <property type="match status" value="1"/>
</dbReference>
<dbReference type="PANTHER" id="PTHR33223">
    <property type="entry name" value="CCHC-TYPE DOMAIN-CONTAINING PROTEIN"/>
    <property type="match status" value="1"/>
</dbReference>
<evidence type="ECO:0000313" key="2">
    <source>
        <dbReference type="EMBL" id="RDX72130.1"/>
    </source>
</evidence>
<dbReference type="Pfam" id="PF03732">
    <property type="entry name" value="Retrotrans_gag"/>
    <property type="match status" value="1"/>
</dbReference>
<feature type="non-terminal residue" evidence="2">
    <location>
        <position position="1"/>
    </location>
</feature>
<dbReference type="Proteomes" id="UP000257109">
    <property type="component" value="Unassembled WGS sequence"/>
</dbReference>
<proteinExistence type="predicted"/>
<evidence type="ECO:0000313" key="3">
    <source>
        <dbReference type="Proteomes" id="UP000257109"/>
    </source>
</evidence>
<accession>A0A371F1F8</accession>
<evidence type="ECO:0000259" key="1">
    <source>
        <dbReference type="Pfam" id="PF03732"/>
    </source>
</evidence>
<protein>
    <recommendedName>
        <fullName evidence="1">Retrotransposon gag domain-containing protein</fullName>
    </recommendedName>
</protein>
<organism evidence="2 3">
    <name type="scientific">Mucuna pruriens</name>
    <name type="common">Velvet bean</name>
    <name type="synonym">Dolichos pruriens</name>
    <dbReference type="NCBI Taxonomy" id="157652"/>
    <lineage>
        <taxon>Eukaryota</taxon>
        <taxon>Viridiplantae</taxon>
        <taxon>Streptophyta</taxon>
        <taxon>Embryophyta</taxon>
        <taxon>Tracheophyta</taxon>
        <taxon>Spermatophyta</taxon>
        <taxon>Magnoliopsida</taxon>
        <taxon>eudicotyledons</taxon>
        <taxon>Gunneridae</taxon>
        <taxon>Pentapetalae</taxon>
        <taxon>rosids</taxon>
        <taxon>fabids</taxon>
        <taxon>Fabales</taxon>
        <taxon>Fabaceae</taxon>
        <taxon>Papilionoideae</taxon>
        <taxon>50 kb inversion clade</taxon>
        <taxon>NPAAA clade</taxon>
        <taxon>indigoferoid/millettioid clade</taxon>
        <taxon>Phaseoleae</taxon>
        <taxon>Mucuna</taxon>
    </lineage>
</organism>
<dbReference type="EMBL" id="QJKJ01011055">
    <property type="protein sequence ID" value="RDX72130.1"/>
    <property type="molecule type" value="Genomic_DNA"/>
</dbReference>
<reference evidence="2" key="1">
    <citation type="submission" date="2018-05" db="EMBL/GenBank/DDBJ databases">
        <title>Draft genome of Mucuna pruriens seed.</title>
        <authorList>
            <person name="Nnadi N.E."/>
            <person name="Vos R."/>
            <person name="Hasami M.H."/>
            <person name="Devisetty U.K."/>
            <person name="Aguiy J.C."/>
        </authorList>
    </citation>
    <scope>NUCLEOTIDE SEQUENCE [LARGE SCALE GENOMIC DNA]</scope>
    <source>
        <strain evidence="2">JCA_2017</strain>
    </source>
</reference>
<name>A0A371F1F8_MUCPR</name>
<dbReference type="AlphaFoldDB" id="A0A371F1F8"/>
<gene>
    <name evidence="2" type="ORF">CR513_48429</name>
</gene>
<sequence length="455" mass="51440">MPNLVRLTPCADSHLFGFVPTSKGRLYSSNSGSMMFAQARVNAKPGLSIGPVAKRRLFGHIGTLLGDSTLPYPGHRRWNTVTTTGGYHRKLIIIFSHESITCIVASIVQIGTKLIGLLEVIIHHIQHGKQGMPPRKGIDHYNNQGYHQNENHKFTYETSQDVIHESHEEPEQMENNDQTMKELATSNVVYQPWCIQYPQLEPVQTYELKSGLIHLLPKFHGCAGEDPHKHLKEFHVVCSTMSPQGILKDYIKMKAFPFSLDGPAKDWLYLQPVLFNTWGDMKRMFLEKFFLPSRTRTIRKENCGIRQHSGETLHEYWERFNKLCGTCPHHQISLTMMDRSMIDVANGGALMDKTLAAARHLISNMASNTQQFQIRGADQTRMVNEIDAIDNLRLENQLTELTSLVRQLAVGQLQPTIVARVCGICTSVEHPTNMCLTLQETKSNHLESVGAICGY</sequence>